<accession>A0A5D5ALK3</accession>
<name>A0A5D5ALK3_9EURY</name>
<dbReference type="RefSeq" id="WP_149081762.1">
    <property type="nucleotide sequence ID" value="NZ_VTAW01000014.1"/>
</dbReference>
<evidence type="ECO:0000313" key="2">
    <source>
        <dbReference type="Proteomes" id="UP000324104"/>
    </source>
</evidence>
<dbReference type="Proteomes" id="UP000324104">
    <property type="component" value="Unassembled WGS sequence"/>
</dbReference>
<keyword evidence="2" id="KW-1185">Reference proteome</keyword>
<protein>
    <submittedName>
        <fullName evidence="1">Uncharacterized protein</fullName>
    </submittedName>
</protein>
<dbReference type="AlphaFoldDB" id="A0A5D5ALK3"/>
<organism evidence="1 2">
    <name type="scientific">Natrialba swarupiae</name>
    <dbReference type="NCBI Taxonomy" id="2448032"/>
    <lineage>
        <taxon>Archaea</taxon>
        <taxon>Methanobacteriati</taxon>
        <taxon>Methanobacteriota</taxon>
        <taxon>Stenosarchaea group</taxon>
        <taxon>Halobacteria</taxon>
        <taxon>Halobacteriales</taxon>
        <taxon>Natrialbaceae</taxon>
        <taxon>Natrialba</taxon>
    </lineage>
</organism>
<sequence>MSNTKPAKEIYEWINEKTDVEILSHSKYDNIPTPNYTFNGKGRGADLIIRASQYNYAIITKDNSSSDTVHDGATHLARYWQDYHNSAVKYVHEDDHIEIDVFLLATQDSENGHLFKSNREKKLERKSNHVEVTAGGEPPLSSTRSTTIFRVLYRFTLFHVQS</sequence>
<comment type="caution">
    <text evidence="1">The sequence shown here is derived from an EMBL/GenBank/DDBJ whole genome shotgun (WGS) entry which is preliminary data.</text>
</comment>
<reference evidence="1 2" key="1">
    <citation type="submission" date="2019-08" db="EMBL/GenBank/DDBJ databases">
        <title>Archaea genome.</title>
        <authorList>
            <person name="Kajale S."/>
            <person name="Shouche Y."/>
            <person name="Deshpande N."/>
            <person name="Sharma A."/>
        </authorList>
    </citation>
    <scope>NUCLEOTIDE SEQUENCE [LARGE SCALE GENOMIC DNA]</scope>
    <source>
        <strain evidence="1 2">ESP3B_9</strain>
    </source>
</reference>
<proteinExistence type="predicted"/>
<evidence type="ECO:0000313" key="1">
    <source>
        <dbReference type="EMBL" id="TYT61775.1"/>
    </source>
</evidence>
<gene>
    <name evidence="1" type="ORF">FYC77_12190</name>
</gene>
<dbReference type="EMBL" id="VTAW01000014">
    <property type="protein sequence ID" value="TYT61775.1"/>
    <property type="molecule type" value="Genomic_DNA"/>
</dbReference>